<feature type="transmembrane region" description="Helical" evidence="1">
    <location>
        <begin position="122"/>
        <end position="143"/>
    </location>
</feature>
<feature type="transmembrane region" description="Helical" evidence="1">
    <location>
        <begin position="72"/>
        <end position="91"/>
    </location>
</feature>
<feature type="transmembrane region" description="Helical" evidence="1">
    <location>
        <begin position="249"/>
        <end position="270"/>
    </location>
</feature>
<evidence type="ECO:0000313" key="3">
    <source>
        <dbReference type="Proteomes" id="UP000238322"/>
    </source>
</evidence>
<feature type="transmembrane region" description="Helical" evidence="1">
    <location>
        <begin position="217"/>
        <end position="237"/>
    </location>
</feature>
<evidence type="ECO:0000313" key="2">
    <source>
        <dbReference type="EMBL" id="PQO37493.1"/>
    </source>
</evidence>
<reference evidence="2 3" key="1">
    <citation type="submission" date="2018-02" db="EMBL/GenBank/DDBJ databases">
        <title>Comparative genomes isolates from brazilian mangrove.</title>
        <authorList>
            <person name="Araujo J.E."/>
            <person name="Taketani R.G."/>
            <person name="Silva M.C.P."/>
            <person name="Loureco M.V."/>
            <person name="Andreote F.D."/>
        </authorList>
    </citation>
    <scope>NUCLEOTIDE SEQUENCE [LARGE SCALE GENOMIC DNA]</scope>
    <source>
        <strain evidence="2 3">Hex-1 MGV</strain>
    </source>
</reference>
<dbReference type="AlphaFoldDB" id="A0A2S8FZ83"/>
<dbReference type="EMBL" id="PUHY01000005">
    <property type="protein sequence ID" value="PQO37493.1"/>
    <property type="molecule type" value="Genomic_DNA"/>
</dbReference>
<feature type="transmembrane region" description="Helical" evidence="1">
    <location>
        <begin position="155"/>
        <end position="174"/>
    </location>
</feature>
<feature type="transmembrane region" description="Helical" evidence="1">
    <location>
        <begin position="186"/>
        <end position="205"/>
    </location>
</feature>
<comment type="caution">
    <text evidence="2">The sequence shown here is derived from an EMBL/GenBank/DDBJ whole genome shotgun (WGS) entry which is preliminary data.</text>
</comment>
<feature type="transmembrane region" description="Helical" evidence="1">
    <location>
        <begin position="97"/>
        <end position="115"/>
    </location>
</feature>
<feature type="transmembrane region" description="Helical" evidence="1">
    <location>
        <begin position="276"/>
        <end position="298"/>
    </location>
</feature>
<gene>
    <name evidence="2" type="ORF">C5Y83_05995</name>
</gene>
<evidence type="ECO:0000256" key="1">
    <source>
        <dbReference type="SAM" id="Phobius"/>
    </source>
</evidence>
<organism evidence="2 3">
    <name type="scientific">Blastopirellula marina</name>
    <dbReference type="NCBI Taxonomy" id="124"/>
    <lineage>
        <taxon>Bacteria</taxon>
        <taxon>Pseudomonadati</taxon>
        <taxon>Planctomycetota</taxon>
        <taxon>Planctomycetia</taxon>
        <taxon>Pirellulales</taxon>
        <taxon>Pirellulaceae</taxon>
        <taxon>Blastopirellula</taxon>
    </lineage>
</organism>
<sequence>MAGRGNLPEAKLAGIGLGRDAFLGLEWGDGQAMHRASESRWRLTFADPLGHNHQAISQRGERRVNKDGRWNGLLGLIVVIVACLHASFWLVDVSWRSFFQPLMLVQASLIGMWIAGGAARWWVRGLLLLALYPCFYGMAQLTYNPEKTLDEMTSVFLVSIMVFSIAQLLARICLNEIQPPGQFSILRMMLLVSFCFALCVVWGRATVDLINNIVTFFRWSLVAKFSIFSGVPALAAFPALFQSSRHQKYVVAAACTIIGIFPWAVLILAWLMGDEILFFINLWTWGVAIVVAVTIYPLQAIKNKDGSSFYPVFWQLDVEFKRFAAEQSSKDGLEWGSDKVRSDST</sequence>
<proteinExistence type="predicted"/>
<keyword evidence="1" id="KW-0812">Transmembrane</keyword>
<dbReference type="Proteomes" id="UP000238322">
    <property type="component" value="Unassembled WGS sequence"/>
</dbReference>
<keyword evidence="1" id="KW-0472">Membrane</keyword>
<protein>
    <submittedName>
        <fullName evidence="2">Uncharacterized protein</fullName>
    </submittedName>
</protein>
<keyword evidence="1" id="KW-1133">Transmembrane helix</keyword>
<name>A0A2S8FZ83_9BACT</name>
<accession>A0A2S8FZ83</accession>